<dbReference type="AlphaFoldDB" id="A0A1C4GRW7"/>
<evidence type="ECO:0000313" key="1">
    <source>
        <dbReference type="EMBL" id="SCC70920.1"/>
    </source>
</evidence>
<sequence>MFFDWACIYSDDKVSTNKGHQYRSGSLDLNSSQKTELKSFFYIPSNFPKIPVISGKWFDNINKMAIGATQILPNEGRTSYLTFIIFLSKEECSSIIDIYNILKYIINDPTKLKAICDLYAKEKIFIELEVNNKVNDEKIEIYNKAKNIIVTLYDLYAKRENGKPVVQDGILNSQDYILILSLVWSFIFPSLRHEFHWFGLIKHIDIPFDDLPKIIFTDKISQQWESSFISKKIVFANEIISTPLSEYYTNNFFNKTDTQNILDNYLGGLEDLYLLSNYFTYLKGFNLTDDTTFKINNLLSVCSSLNLLLSRGVISQDYFSSYYLVLQKDLYLLLSEVVSINQLKRFFADKYCLLSTENLKFLKNIIINFIQAGQCLDKAILAHSAKFDWVKIFFLDVYSNINYSHKMVIKSILLTITQELDEIRSSIFVNFISRSRETLFKNFLIYDYFKEEFVVSSYSLFIDFFKNVDWGEFSIIFSIISLTVVEDNNKKLFAEILKKIEIYSLYLEEFKSAIKSILGSDKFTELYIEFSEVVLLDVFILFFAENLKIIKGTKVSKNIIDIIIKILPTLSSSDKSIYFNQEYFDLLLKFMIDKQLKGLISVLLVELNGVKDLHFYNLSYKEREILWVLAGSMKYLRPTTLRCISKNTPITTIETTLFKDINIFLVENSANRINSYLVDYLKDPRVIYSVEHKIVLNILSYYMSSSEMNVYISKMKVKKDAFKRFVDIFKSNNKTKLNKLRDYHRIIILENLSLEEKLDACSPNHLTDVDINFSQWVFSFQECLTNLISSRLELENICQSSGLKYKNFPNGNSISEFVSIVVSKVFNQKIINPSVFFNSIQIHIGIEDSAINYDILNSYKLFILLKRYYVLKF</sequence>
<dbReference type="RefSeq" id="WP_092717555.1">
    <property type="nucleotide sequence ID" value="NZ_FMBK01000002.1"/>
</dbReference>
<dbReference type="EMBL" id="FMBK01000002">
    <property type="protein sequence ID" value="SCC70920.1"/>
    <property type="molecule type" value="Genomic_DNA"/>
</dbReference>
<name>A0A1C4GRW7_9GAMM</name>
<proteinExistence type="predicted"/>
<accession>A0A1C4GRW7</accession>
<dbReference type="OrthoDB" id="9993001at2"/>
<reference evidence="1 2" key="1">
    <citation type="submission" date="2016-08" db="EMBL/GenBank/DDBJ databases">
        <authorList>
            <person name="Seilhamer J.J."/>
        </authorList>
    </citation>
    <scope>NUCLEOTIDE SEQUENCE [LARGE SCALE GENOMIC DNA]</scope>
    <source>
        <strain evidence="1 2">ANC 4874</strain>
    </source>
</reference>
<protein>
    <submittedName>
        <fullName evidence="1">Uncharacterized protein</fullName>
    </submittedName>
</protein>
<organism evidence="1 2">
    <name type="scientific">Acinetobacter albensis</name>
    <dbReference type="NCBI Taxonomy" id="1673609"/>
    <lineage>
        <taxon>Bacteria</taxon>
        <taxon>Pseudomonadati</taxon>
        <taxon>Pseudomonadota</taxon>
        <taxon>Gammaproteobacteria</taxon>
        <taxon>Moraxellales</taxon>
        <taxon>Moraxellaceae</taxon>
        <taxon>Acinetobacter</taxon>
    </lineage>
</organism>
<gene>
    <name evidence="1" type="ORF">GA0116959_1026</name>
</gene>
<evidence type="ECO:0000313" key="2">
    <source>
        <dbReference type="Proteomes" id="UP000243661"/>
    </source>
</evidence>
<dbReference type="Proteomes" id="UP000243661">
    <property type="component" value="Unassembled WGS sequence"/>
</dbReference>